<dbReference type="InterPro" id="IPR022385">
    <property type="entry name" value="Rhs_assc_core"/>
</dbReference>
<dbReference type="Pfam" id="PF25023">
    <property type="entry name" value="TEN_YD-shell"/>
    <property type="match status" value="1"/>
</dbReference>
<dbReference type="GO" id="GO:0016787">
    <property type="term" value="F:hydrolase activity"/>
    <property type="evidence" value="ECO:0007669"/>
    <property type="project" value="UniProtKB-KW"/>
</dbReference>
<evidence type="ECO:0000313" key="4">
    <source>
        <dbReference type="Proteomes" id="UP000175706"/>
    </source>
</evidence>
<comment type="caution">
    <text evidence="3">The sequence shown here is derived from an EMBL/GenBank/DDBJ whole genome shotgun (WGS) entry which is preliminary data.</text>
</comment>
<dbReference type="PANTHER" id="PTHR32305:SF17">
    <property type="entry name" value="TRNA NUCLEASE WAPA"/>
    <property type="match status" value="1"/>
</dbReference>
<reference evidence="3 4" key="1">
    <citation type="submission" date="2016-05" db="EMBL/GenBank/DDBJ databases">
        <title>Bacillus thuringiensis and Bacillus weihenstephanensis as novel biocontrol agents of wilt causing Verticillium species.</title>
        <authorList>
            <person name="Hollensteiner J."/>
            <person name="Wemheuer F."/>
            <person name="Harting R."/>
            <person name="Kolarzyk A."/>
            <person name="Diaz-Valerio S."/>
            <person name="Poehlein A."/>
            <person name="Brzuszkiewicz E."/>
            <person name="Nesemann K."/>
            <person name="Braus-Stromeyer S."/>
            <person name="Braus G."/>
            <person name="Daniel R."/>
            <person name="Liesegang H."/>
        </authorList>
    </citation>
    <scope>NUCLEOTIDE SEQUENCE [LARGE SCALE GENOMIC DNA]</scope>
    <source>
        <strain evidence="3 4">GOE8</strain>
    </source>
</reference>
<feature type="domain" description="Teneurin-like YD-shell" evidence="2">
    <location>
        <begin position="9"/>
        <end position="232"/>
    </location>
</feature>
<dbReference type="EC" id="3.1.-.-" evidence="3"/>
<evidence type="ECO:0000313" key="3">
    <source>
        <dbReference type="EMBL" id="OFD82582.1"/>
    </source>
</evidence>
<sequence>MKVVENGKETKSIAATFNEGNQLVKFGNESLTYDANGNRTSDGKYKYTWNERDQIVAITKQGESNAFATYKYDDDNRRIEKNVGGTVTRYFYDGDSINPLYETDGSGKVLRQYVYSTSGTRLAMKSQGQTVYYHYNPRGDVVAMTDQNREVVATYEYDAWGNVLKSDTKGIAAENPFGYAGYMYDKEIGMYYLMARYYNPEHGVFLSVDPDPGDSDDPVTQNGYTYADNNPVMKIDPDGHKAWKKKGKQIWYATKAGAKAWADSYLSIGKGLALGAGYYYGYATGKQDYKNKNKPVYNKAYVNKAARKAGLKVGLKAFGGFGLIEDAYVFGSASYKGYKKVYKNYR</sequence>
<dbReference type="PATRIC" id="fig|86662.25.peg.1143"/>
<evidence type="ECO:0000259" key="2">
    <source>
        <dbReference type="Pfam" id="PF25023"/>
    </source>
</evidence>
<dbReference type="InterPro" id="IPR050708">
    <property type="entry name" value="T6SS_VgrG/RHS"/>
</dbReference>
<evidence type="ECO:0000256" key="1">
    <source>
        <dbReference type="ARBA" id="ARBA00022737"/>
    </source>
</evidence>
<protein>
    <submittedName>
        <fullName evidence="3">tRNA(Glu)-specific nuclease WapA</fullName>
        <ecNumber evidence="3">3.1.-.-</ecNumber>
    </submittedName>
</protein>
<dbReference type="AlphaFoldDB" id="A0A1E8BBN6"/>
<dbReference type="Gene3D" id="2.180.10.10">
    <property type="entry name" value="RHS repeat-associated core"/>
    <property type="match status" value="1"/>
</dbReference>
<keyword evidence="1" id="KW-0677">Repeat</keyword>
<dbReference type="InterPro" id="IPR056823">
    <property type="entry name" value="TEN-like_YD-shell"/>
</dbReference>
<organism evidence="3 4">
    <name type="scientific">Bacillus mycoides</name>
    <dbReference type="NCBI Taxonomy" id="1405"/>
    <lineage>
        <taxon>Bacteria</taxon>
        <taxon>Bacillati</taxon>
        <taxon>Bacillota</taxon>
        <taxon>Bacilli</taxon>
        <taxon>Bacillales</taxon>
        <taxon>Bacillaceae</taxon>
        <taxon>Bacillus</taxon>
        <taxon>Bacillus cereus group</taxon>
    </lineage>
</organism>
<accession>A0A1E8BBN6</accession>
<gene>
    <name evidence="3" type="primary">wapA_2</name>
    <name evidence="3" type="ORF">BWGOE8_11670</name>
</gene>
<proteinExistence type="predicted"/>
<dbReference type="EMBL" id="LXLT01000018">
    <property type="protein sequence ID" value="OFD82582.1"/>
    <property type="molecule type" value="Genomic_DNA"/>
</dbReference>
<dbReference type="Proteomes" id="UP000175706">
    <property type="component" value="Unassembled WGS sequence"/>
</dbReference>
<keyword evidence="3" id="KW-0378">Hydrolase</keyword>
<name>A0A1E8BBN6_BACMY</name>
<dbReference type="PANTHER" id="PTHR32305">
    <property type="match status" value="1"/>
</dbReference>
<dbReference type="NCBIfam" id="TIGR03696">
    <property type="entry name" value="Rhs_assc_core"/>
    <property type="match status" value="1"/>
</dbReference>